<dbReference type="Proteomes" id="UP000620559">
    <property type="component" value="Unassembled WGS sequence"/>
</dbReference>
<feature type="compositionally biased region" description="Basic and acidic residues" evidence="1">
    <location>
        <begin position="70"/>
        <end position="88"/>
    </location>
</feature>
<evidence type="ECO:0008006" key="4">
    <source>
        <dbReference type="Google" id="ProtNLM"/>
    </source>
</evidence>
<keyword evidence="3" id="KW-1185">Reference proteome</keyword>
<sequence length="1287" mass="146797">MSGFTFYKRGECPVCSGLRNDCRQSDTTGLIFCRETVTTPTGYNYRGEDAHGFGLWQSSTDLDAFTQQSQEERERRRREYLAAKEQRKQQQISKQLSETERDTHYRAILKQLHLSDGDNKQLLDRGFTLEQITQDNYRSIEKWQDVGDNYPSNLPGILSNGVINAHESGIICPISNKDGLIVGCQLRLNKATDKGRYRWLTSATKKHPNGSTPHLNGELPIVVLEPSEFNGDSIWVAEGTAFKPSLLRHRLNVPVLGAASGRFNTSPKTTKAAAEYLSNKYQTKILTFAIDAGDVANQDGVPQRWLQQFEFFSKLGYEIRIAWWGQSLKSFSDIDELESFENITYLNTKDYKALCVKWGGIKDDSANNISPIDYQERVAYEQKKLHSLTYPADYICDYTQKYLPNLVSIIPKSGIVALKAPKGSGKSHQIEEIKNHCCGYTEEIEIKPEVEPEQLSIIGTTTKNSTSIKPIIETIRHKRLGMNFVSINARIALGRAQAVQWDFTWIEDADIDSKDEFGSKVSTATAIDNISEIGCCWDSLGKLFDRDWSNTLVVIDEIELGLNHLSTSSTCKDRRSLILKTLEVKLKECLENGGLVIVADADFTNVSYDYLKAITGYTPYIVQHTYLGDPWEIDFYTGKRDLFLTQIEDWVSDENCEPIAIALDNQAECEAVANHLMKNYPYLKNKVGGLIRVDSKVTQTDFGKDFVKHTNQRIKDYLPKILLYTPSLGVGCSIDVHHFKHVFGLFYGNLEPSQARQMLARVRQSVPRSVWCKARASNSEDTPTSYLPSEIKKRLFSNQKSTTEVIELALQLAKEKAEGSDIDDKEILPLLIEQLQSMMGNGGWDNAHVDLYCKQIARRNYSLNQLAVQLRQELIDEGHELIDVAIDEGTVTGDSVRFEKNEIKHQKAEATAKADDIEVEQAMRIKNQPSRTEEENHKATKALLKRELPGVELTADFLYKAIYKDDRRWLNQIKLFWMANNPEITKELDSQEWRKRLRQFSNGVAYLPDVKSYSHKVEVIEKTGLLDFLNPLEELTEDSPKIQQFIKDCHRHRKKLKSAFGIHLTSYYPPIKLLNRLLERIGLKMGLSRRERQGKDTVRYYKLNQNDFYDTHRLTVIESLNQKFKNDSTKCTQTQTQQALDPCHKLDYSLNKNQTSVTANKPESEVLQDVTSTSEYPADILRSANDWGEIALSQQQINEAWGLLTEPEQAQLHNLYADYQQRNYPPENYSQLESAIASQTPIKEVGFGTQHFRQYQVLSILDNGIAWVRRLFGDKAEGEMLISELAF</sequence>
<dbReference type="EMBL" id="JADEWL010000154">
    <property type="protein sequence ID" value="MBE9216301.1"/>
    <property type="molecule type" value="Genomic_DNA"/>
</dbReference>
<organism evidence="2 3">
    <name type="scientific">Plectonema cf. radiosum LEGE 06105</name>
    <dbReference type="NCBI Taxonomy" id="945769"/>
    <lineage>
        <taxon>Bacteria</taxon>
        <taxon>Bacillati</taxon>
        <taxon>Cyanobacteriota</taxon>
        <taxon>Cyanophyceae</taxon>
        <taxon>Oscillatoriophycideae</taxon>
        <taxon>Oscillatoriales</taxon>
        <taxon>Microcoleaceae</taxon>
        <taxon>Plectonema</taxon>
    </lineage>
</organism>
<dbReference type="RefSeq" id="WP_193924793.1">
    <property type="nucleotide sequence ID" value="NZ_JADEWL010000154.1"/>
</dbReference>
<evidence type="ECO:0000256" key="1">
    <source>
        <dbReference type="SAM" id="MobiDB-lite"/>
    </source>
</evidence>
<accession>A0A8J7K3Y4</accession>
<reference evidence="2" key="1">
    <citation type="submission" date="2020-10" db="EMBL/GenBank/DDBJ databases">
        <authorList>
            <person name="Castelo-Branco R."/>
            <person name="Eusebio N."/>
            <person name="Adriana R."/>
            <person name="Vieira A."/>
            <person name="Brugerolle De Fraissinette N."/>
            <person name="Rezende De Castro R."/>
            <person name="Schneider M.P."/>
            <person name="Vasconcelos V."/>
            <person name="Leao P.N."/>
        </authorList>
    </citation>
    <scope>NUCLEOTIDE SEQUENCE</scope>
    <source>
        <strain evidence="2">LEGE 06105</strain>
    </source>
</reference>
<evidence type="ECO:0000313" key="2">
    <source>
        <dbReference type="EMBL" id="MBE9216301.1"/>
    </source>
</evidence>
<dbReference type="NCBIfam" id="NF042913">
    <property type="entry name" value="CyRepA1"/>
    <property type="match status" value="1"/>
</dbReference>
<comment type="caution">
    <text evidence="2">The sequence shown here is derived from an EMBL/GenBank/DDBJ whole genome shotgun (WGS) entry which is preliminary data.</text>
</comment>
<protein>
    <recommendedName>
        <fullName evidence="4">DUF3854 domain-containing protein</fullName>
    </recommendedName>
</protein>
<feature type="region of interest" description="Disordered" evidence="1">
    <location>
        <begin position="69"/>
        <end position="97"/>
    </location>
</feature>
<name>A0A8J7K3Y4_9CYAN</name>
<dbReference type="InterPro" id="IPR049996">
    <property type="entry name" value="Slr7037-like"/>
</dbReference>
<evidence type="ECO:0000313" key="3">
    <source>
        <dbReference type="Proteomes" id="UP000620559"/>
    </source>
</evidence>
<gene>
    <name evidence="2" type="ORF">IQ247_27175</name>
</gene>
<proteinExistence type="predicted"/>